<protein>
    <submittedName>
        <fullName evidence="2">Uncharacterized protein</fullName>
    </submittedName>
</protein>
<feature type="non-terminal residue" evidence="2">
    <location>
        <position position="52"/>
    </location>
</feature>
<comment type="caution">
    <text evidence="2">The sequence shown here is derived from an EMBL/GenBank/DDBJ whole genome shotgun (WGS) entry which is preliminary data.</text>
</comment>
<evidence type="ECO:0000313" key="2">
    <source>
        <dbReference type="EMBL" id="MCI57944.1"/>
    </source>
</evidence>
<organism evidence="2 3">
    <name type="scientific">Trifolium medium</name>
    <dbReference type="NCBI Taxonomy" id="97028"/>
    <lineage>
        <taxon>Eukaryota</taxon>
        <taxon>Viridiplantae</taxon>
        <taxon>Streptophyta</taxon>
        <taxon>Embryophyta</taxon>
        <taxon>Tracheophyta</taxon>
        <taxon>Spermatophyta</taxon>
        <taxon>Magnoliopsida</taxon>
        <taxon>eudicotyledons</taxon>
        <taxon>Gunneridae</taxon>
        <taxon>Pentapetalae</taxon>
        <taxon>rosids</taxon>
        <taxon>fabids</taxon>
        <taxon>Fabales</taxon>
        <taxon>Fabaceae</taxon>
        <taxon>Papilionoideae</taxon>
        <taxon>50 kb inversion clade</taxon>
        <taxon>NPAAA clade</taxon>
        <taxon>Hologalegina</taxon>
        <taxon>IRL clade</taxon>
        <taxon>Trifolieae</taxon>
        <taxon>Trifolium</taxon>
    </lineage>
</organism>
<accession>A0A392TBK4</accession>
<evidence type="ECO:0000256" key="1">
    <source>
        <dbReference type="SAM" id="MobiDB-lite"/>
    </source>
</evidence>
<name>A0A392TBK4_9FABA</name>
<keyword evidence="3" id="KW-1185">Reference proteome</keyword>
<dbReference type="AlphaFoldDB" id="A0A392TBK4"/>
<feature type="region of interest" description="Disordered" evidence="1">
    <location>
        <begin position="1"/>
        <end position="27"/>
    </location>
</feature>
<sequence>MAGGSNSSGNTPPIPKKEDIPSSSKSNKIISYKDMAANDATLEQTLEYFENP</sequence>
<dbReference type="Proteomes" id="UP000265520">
    <property type="component" value="Unassembled WGS sequence"/>
</dbReference>
<feature type="compositionally biased region" description="Polar residues" evidence="1">
    <location>
        <begin position="1"/>
        <end position="11"/>
    </location>
</feature>
<dbReference type="EMBL" id="LXQA010537857">
    <property type="protein sequence ID" value="MCI57944.1"/>
    <property type="molecule type" value="Genomic_DNA"/>
</dbReference>
<evidence type="ECO:0000313" key="3">
    <source>
        <dbReference type="Proteomes" id="UP000265520"/>
    </source>
</evidence>
<reference evidence="2 3" key="1">
    <citation type="journal article" date="2018" name="Front. Plant Sci.">
        <title>Red Clover (Trifolium pratense) and Zigzag Clover (T. medium) - A Picture of Genomic Similarities and Differences.</title>
        <authorList>
            <person name="Dluhosova J."/>
            <person name="Istvanek J."/>
            <person name="Nedelnik J."/>
            <person name="Repkova J."/>
        </authorList>
    </citation>
    <scope>NUCLEOTIDE SEQUENCE [LARGE SCALE GENOMIC DNA]</scope>
    <source>
        <strain evidence="3">cv. 10/8</strain>
        <tissue evidence="2">Leaf</tissue>
    </source>
</reference>
<proteinExistence type="predicted"/>